<organism evidence="3 4">
    <name type="scientific">Araneus ventricosus</name>
    <name type="common">Orbweaver spider</name>
    <name type="synonym">Epeira ventricosa</name>
    <dbReference type="NCBI Taxonomy" id="182803"/>
    <lineage>
        <taxon>Eukaryota</taxon>
        <taxon>Metazoa</taxon>
        <taxon>Ecdysozoa</taxon>
        <taxon>Arthropoda</taxon>
        <taxon>Chelicerata</taxon>
        <taxon>Arachnida</taxon>
        <taxon>Araneae</taxon>
        <taxon>Araneomorphae</taxon>
        <taxon>Entelegynae</taxon>
        <taxon>Araneoidea</taxon>
        <taxon>Araneidae</taxon>
        <taxon>Araneus</taxon>
    </lineage>
</organism>
<keyword evidence="4" id="KW-1185">Reference proteome</keyword>
<feature type="transmembrane region" description="Helical" evidence="1">
    <location>
        <begin position="69"/>
        <end position="86"/>
    </location>
</feature>
<evidence type="ECO:0000259" key="2">
    <source>
        <dbReference type="Pfam" id="PF13358"/>
    </source>
</evidence>
<dbReference type="GO" id="GO:0003676">
    <property type="term" value="F:nucleic acid binding"/>
    <property type="evidence" value="ECO:0007669"/>
    <property type="project" value="InterPro"/>
</dbReference>
<dbReference type="Proteomes" id="UP000499080">
    <property type="component" value="Unassembled WGS sequence"/>
</dbReference>
<proteinExistence type="predicted"/>
<name>A0A4Y2RLF9_ARAVE</name>
<reference evidence="3 4" key="1">
    <citation type="journal article" date="2019" name="Sci. Rep.">
        <title>Orb-weaving spider Araneus ventricosus genome elucidates the spidroin gene catalogue.</title>
        <authorList>
            <person name="Kono N."/>
            <person name="Nakamura H."/>
            <person name="Ohtoshi R."/>
            <person name="Moran D.A.P."/>
            <person name="Shinohara A."/>
            <person name="Yoshida Y."/>
            <person name="Fujiwara M."/>
            <person name="Mori M."/>
            <person name="Tomita M."/>
            <person name="Arakawa K."/>
        </authorList>
    </citation>
    <scope>NUCLEOTIDE SEQUENCE [LARGE SCALE GENOMIC DNA]</scope>
</reference>
<dbReference type="InterPro" id="IPR038717">
    <property type="entry name" value="Tc1-like_DDE_dom"/>
</dbReference>
<dbReference type="Gene3D" id="3.30.420.10">
    <property type="entry name" value="Ribonuclease H-like superfamily/Ribonuclease H"/>
    <property type="match status" value="1"/>
</dbReference>
<accession>A0A4Y2RLF9</accession>
<feature type="transmembrane region" description="Helical" evidence="1">
    <location>
        <begin position="40"/>
        <end position="57"/>
    </location>
</feature>
<dbReference type="AlphaFoldDB" id="A0A4Y2RLF9"/>
<evidence type="ECO:0000256" key="1">
    <source>
        <dbReference type="SAM" id="Phobius"/>
    </source>
</evidence>
<sequence>MNFVSSSIIQMSGSEYGSSSTNSLTPSCQMKTLQAGGGGIMVWGMFFWSTLCPLISVDTTLSSAAYLKIVAYHVHSFMAIMFPYGYGHIQQDNAPCHRARSVSEWFEEHQSEFNLLPWPAQSSEINPTKHVWDEVER</sequence>
<evidence type="ECO:0000313" key="4">
    <source>
        <dbReference type="Proteomes" id="UP000499080"/>
    </source>
</evidence>
<comment type="caution">
    <text evidence="3">The sequence shown here is derived from an EMBL/GenBank/DDBJ whole genome shotgun (WGS) entry which is preliminary data.</text>
</comment>
<gene>
    <name evidence="3" type="ORF">AVEN_185602_1</name>
</gene>
<dbReference type="InterPro" id="IPR036397">
    <property type="entry name" value="RNaseH_sf"/>
</dbReference>
<evidence type="ECO:0000313" key="3">
    <source>
        <dbReference type="EMBL" id="GBN76099.1"/>
    </source>
</evidence>
<feature type="domain" description="Tc1-like transposase DDE" evidence="2">
    <location>
        <begin position="92"/>
        <end position="135"/>
    </location>
</feature>
<dbReference type="OrthoDB" id="10045182at2759"/>
<keyword evidence="1" id="KW-1133">Transmembrane helix</keyword>
<keyword evidence="1" id="KW-0472">Membrane</keyword>
<dbReference type="EMBL" id="BGPR01017419">
    <property type="protein sequence ID" value="GBN76099.1"/>
    <property type="molecule type" value="Genomic_DNA"/>
</dbReference>
<keyword evidence="1" id="KW-0812">Transmembrane</keyword>
<protein>
    <recommendedName>
        <fullName evidence="2">Tc1-like transposase DDE domain-containing protein</fullName>
    </recommendedName>
</protein>
<dbReference type="Pfam" id="PF13358">
    <property type="entry name" value="DDE_3"/>
    <property type="match status" value="1"/>
</dbReference>